<evidence type="ECO:0008006" key="2">
    <source>
        <dbReference type="Google" id="ProtNLM"/>
    </source>
</evidence>
<name>A0A3B1BW82_9ZZZZ</name>
<evidence type="ECO:0000313" key="1">
    <source>
        <dbReference type="EMBL" id="VAX18751.1"/>
    </source>
</evidence>
<proteinExistence type="predicted"/>
<sequence>MKRTNRLVVLFFSILLITFIGCEDRTELTAPQPPKTGEADFTRFVSIGNSLTAGYQNSSLYEKSQIFSFGKIIADQVMTDYVQPLISEPGIPGKLEIEALAPDVVIAPNPGTGSPTNLGYAKPYNNLGVPGAILYDLVDTTDFQQKAVARGNPFFSVVLRDQQLGKSIIQQALNLQPTFITLWIGNNDVLGYATSGGTKGTDPATGKLPTDVPTFSAIYNMVGAAITDPTGARKIAAANIPDVQNIPFFTTVGPKIAASLEGNGVPAMVYQKNGETIGTGVATIANLKEGKVLITLTGGGAATLLGDTTGKYYASLGITPPAGIDITKPFGFDPQNPWPDVFILDDTEIDVTKNATKAFNKVISDVVSLYSSTWVLVDVNKFFNELKNAEITSGGMVIDGINFTTAYIKGNTFALDGVHPTTYGYGIIANQFIDAINNKFGASISHINVSTLPPSIPLAKTTLSKKNNYILKNITWKDIIM</sequence>
<dbReference type="SUPFAM" id="SSF52266">
    <property type="entry name" value="SGNH hydrolase"/>
    <property type="match status" value="1"/>
</dbReference>
<organism evidence="1">
    <name type="scientific">hydrothermal vent metagenome</name>
    <dbReference type="NCBI Taxonomy" id="652676"/>
    <lineage>
        <taxon>unclassified sequences</taxon>
        <taxon>metagenomes</taxon>
        <taxon>ecological metagenomes</taxon>
    </lineage>
</organism>
<dbReference type="InterPro" id="IPR001087">
    <property type="entry name" value="GDSL"/>
</dbReference>
<dbReference type="Pfam" id="PF00657">
    <property type="entry name" value="Lipase_GDSL"/>
    <property type="match status" value="1"/>
</dbReference>
<dbReference type="EMBL" id="UOGD01000114">
    <property type="protein sequence ID" value="VAX18751.1"/>
    <property type="molecule type" value="Genomic_DNA"/>
</dbReference>
<protein>
    <recommendedName>
        <fullName evidence="2">SGNH hydrolase-type esterase domain-containing protein</fullName>
    </recommendedName>
</protein>
<dbReference type="GO" id="GO:0016788">
    <property type="term" value="F:hydrolase activity, acting on ester bonds"/>
    <property type="evidence" value="ECO:0007669"/>
    <property type="project" value="InterPro"/>
</dbReference>
<gene>
    <name evidence="1" type="ORF">MNBD_IGNAVI01-2227</name>
</gene>
<reference evidence="1" key="1">
    <citation type="submission" date="2018-06" db="EMBL/GenBank/DDBJ databases">
        <authorList>
            <person name="Zhirakovskaya E."/>
        </authorList>
    </citation>
    <scope>NUCLEOTIDE SEQUENCE</scope>
</reference>
<dbReference type="PROSITE" id="PS51257">
    <property type="entry name" value="PROKAR_LIPOPROTEIN"/>
    <property type="match status" value="1"/>
</dbReference>
<dbReference type="InterPro" id="IPR036514">
    <property type="entry name" value="SGNH_hydro_sf"/>
</dbReference>
<dbReference type="AlphaFoldDB" id="A0A3B1BW82"/>
<accession>A0A3B1BW82</accession>
<dbReference type="Gene3D" id="3.40.50.1110">
    <property type="entry name" value="SGNH hydrolase"/>
    <property type="match status" value="2"/>
</dbReference>